<evidence type="ECO:0000313" key="2">
    <source>
        <dbReference type="Proteomes" id="UP000324222"/>
    </source>
</evidence>
<protein>
    <submittedName>
        <fullName evidence="1">Uncharacterized protein</fullName>
    </submittedName>
</protein>
<comment type="caution">
    <text evidence="1">The sequence shown here is derived from an EMBL/GenBank/DDBJ whole genome shotgun (WGS) entry which is preliminary data.</text>
</comment>
<reference evidence="1 2" key="1">
    <citation type="submission" date="2019-05" db="EMBL/GenBank/DDBJ databases">
        <title>Another draft genome of Portunus trituberculatus and its Hox gene families provides insights of decapod evolution.</title>
        <authorList>
            <person name="Jeong J.-H."/>
            <person name="Song I."/>
            <person name="Kim S."/>
            <person name="Choi T."/>
            <person name="Kim D."/>
            <person name="Ryu S."/>
            <person name="Kim W."/>
        </authorList>
    </citation>
    <scope>NUCLEOTIDE SEQUENCE [LARGE SCALE GENOMIC DNA]</scope>
    <source>
        <tissue evidence="1">Muscle</tissue>
    </source>
</reference>
<dbReference type="AlphaFoldDB" id="A0A5B7FC70"/>
<evidence type="ECO:0000313" key="1">
    <source>
        <dbReference type="EMBL" id="MPC43105.1"/>
    </source>
</evidence>
<proteinExistence type="predicted"/>
<dbReference type="Proteomes" id="UP000324222">
    <property type="component" value="Unassembled WGS sequence"/>
</dbReference>
<accession>A0A5B7FC70</accession>
<keyword evidence="2" id="KW-1185">Reference proteome</keyword>
<organism evidence="1 2">
    <name type="scientific">Portunus trituberculatus</name>
    <name type="common">Swimming crab</name>
    <name type="synonym">Neptunus trituberculatus</name>
    <dbReference type="NCBI Taxonomy" id="210409"/>
    <lineage>
        <taxon>Eukaryota</taxon>
        <taxon>Metazoa</taxon>
        <taxon>Ecdysozoa</taxon>
        <taxon>Arthropoda</taxon>
        <taxon>Crustacea</taxon>
        <taxon>Multicrustacea</taxon>
        <taxon>Malacostraca</taxon>
        <taxon>Eumalacostraca</taxon>
        <taxon>Eucarida</taxon>
        <taxon>Decapoda</taxon>
        <taxon>Pleocyemata</taxon>
        <taxon>Brachyura</taxon>
        <taxon>Eubrachyura</taxon>
        <taxon>Portunoidea</taxon>
        <taxon>Portunidae</taxon>
        <taxon>Portuninae</taxon>
        <taxon>Portunus</taxon>
    </lineage>
</organism>
<sequence>MEMLGESCTLGKWKGEWEKRERNITCLRLKGGNYMKVSRSVYALPSSTLPVTSPLFRSPCSSLAFTPSPPSVLRRQGGRRMGRDGQAYRNKFMRGGVSYSSEVFFSLDTCN</sequence>
<gene>
    <name evidence="1" type="ORF">E2C01_036742</name>
</gene>
<name>A0A5B7FC70_PORTR</name>
<dbReference type="EMBL" id="VSRR010005689">
    <property type="protein sequence ID" value="MPC43105.1"/>
    <property type="molecule type" value="Genomic_DNA"/>
</dbReference>